<reference evidence="1 2" key="2">
    <citation type="journal article" date="2020" name="Microbiol. Resour. Announc.">
        <title>Antarctic desert soil bacteria exhibit high novel natural product potential, evaluated through long-read genome sequencing and comparative genomics.</title>
        <authorList>
            <person name="Benaud N."/>
            <person name="Edwards R.J."/>
            <person name="Amos T.G."/>
            <person name="D'Agostino P.M."/>
            <person name="Gutierrez-Chavez C."/>
            <person name="Montgomery K."/>
            <person name="Nicetic I."/>
            <person name="Ferrari B.C."/>
        </authorList>
    </citation>
    <scope>NUCLEOTIDE SEQUENCE [LARGE SCALE GENOMIC DNA]</scope>
    <source>
        <strain evidence="1 2">SPB151</strain>
    </source>
</reference>
<proteinExistence type="predicted"/>
<dbReference type="RefSeq" id="WP_185444795.1">
    <property type="nucleotide sequence ID" value="NZ_CP043661.1"/>
</dbReference>
<gene>
    <name evidence="1" type="ORF">F1D05_36415</name>
</gene>
<dbReference type="KEGG" id="kqi:F1D05_36415"/>
<dbReference type="EMBL" id="CP043661">
    <property type="protein sequence ID" value="QNE22382.1"/>
    <property type="molecule type" value="Genomic_DNA"/>
</dbReference>
<evidence type="ECO:0000313" key="1">
    <source>
        <dbReference type="EMBL" id="QNE22382.1"/>
    </source>
</evidence>
<keyword evidence="2" id="KW-1185">Reference proteome</keyword>
<protein>
    <submittedName>
        <fullName evidence="1">Uncharacterized protein</fullName>
    </submittedName>
</protein>
<sequence length="119" mass="13460">MYLLSDQRLTLYEIDEIRARFEATLRVGSMDDLLRWAVLSSCDVPDLVNEIYRLRAKWQILQAACLAGLGVAVENDPRPVDMWFADSAWAFVTDALPMPPGFHPLAQVIPARRWGGQSL</sequence>
<reference evidence="2" key="1">
    <citation type="submission" date="2019-09" db="EMBL/GenBank/DDBJ databases">
        <title>Antimicrobial potential of Antarctic Bacteria.</title>
        <authorList>
            <person name="Benaud N."/>
            <person name="Edwards R.J."/>
            <person name="Ferrari B.C."/>
        </authorList>
    </citation>
    <scope>NUCLEOTIDE SEQUENCE [LARGE SCALE GENOMIC DNA]</scope>
    <source>
        <strain evidence="2">SPB151</strain>
    </source>
</reference>
<accession>A0A7G6X817</accession>
<organism evidence="1 2">
    <name type="scientific">Kribbella qitaiheensis</name>
    <dbReference type="NCBI Taxonomy" id="1544730"/>
    <lineage>
        <taxon>Bacteria</taxon>
        <taxon>Bacillati</taxon>
        <taxon>Actinomycetota</taxon>
        <taxon>Actinomycetes</taxon>
        <taxon>Propionibacteriales</taxon>
        <taxon>Kribbellaceae</taxon>
        <taxon>Kribbella</taxon>
    </lineage>
</organism>
<dbReference type="Proteomes" id="UP000515563">
    <property type="component" value="Chromosome"/>
</dbReference>
<dbReference type="AlphaFoldDB" id="A0A7G6X817"/>
<evidence type="ECO:0000313" key="2">
    <source>
        <dbReference type="Proteomes" id="UP000515563"/>
    </source>
</evidence>
<name>A0A7G6X817_9ACTN</name>